<evidence type="ECO:0000313" key="8">
    <source>
        <dbReference type="Proteomes" id="UP001195769"/>
    </source>
</evidence>
<evidence type="ECO:0000313" key="7">
    <source>
        <dbReference type="EMBL" id="KAG1888003.1"/>
    </source>
</evidence>
<keyword evidence="1 5" id="KW-0547">Nucleotide-binding</keyword>
<dbReference type="InterPro" id="IPR027417">
    <property type="entry name" value="P-loop_NTPase"/>
</dbReference>
<dbReference type="GeneID" id="64665129"/>
<dbReference type="GO" id="GO:0005524">
    <property type="term" value="F:ATP binding"/>
    <property type="evidence" value="ECO:0007669"/>
    <property type="project" value="UniProtKB-UniRule"/>
</dbReference>
<accession>A0AAD4DPG7</accession>
<dbReference type="InterPro" id="IPR014016">
    <property type="entry name" value="UvrD-like_ATP-bd"/>
</dbReference>
<reference evidence="7" key="1">
    <citation type="journal article" date="2020" name="New Phytol.">
        <title>Comparative genomics reveals dynamic genome evolution in host specialist ectomycorrhizal fungi.</title>
        <authorList>
            <person name="Lofgren L.A."/>
            <person name="Nguyen N.H."/>
            <person name="Vilgalys R."/>
            <person name="Ruytinx J."/>
            <person name="Liao H.L."/>
            <person name="Branco S."/>
            <person name="Kuo A."/>
            <person name="LaButti K."/>
            <person name="Lipzen A."/>
            <person name="Andreopoulos W."/>
            <person name="Pangilinan J."/>
            <person name="Riley R."/>
            <person name="Hundley H."/>
            <person name="Na H."/>
            <person name="Barry K."/>
            <person name="Grigoriev I.V."/>
            <person name="Stajich J.E."/>
            <person name="Kennedy P.G."/>
        </authorList>
    </citation>
    <scope>NUCLEOTIDE SEQUENCE</scope>
    <source>
        <strain evidence="7">FC203</strain>
    </source>
</reference>
<dbReference type="GO" id="GO:0004386">
    <property type="term" value="F:helicase activity"/>
    <property type="evidence" value="ECO:0007669"/>
    <property type="project" value="UniProtKB-UniRule"/>
</dbReference>
<dbReference type="GO" id="GO:0016787">
    <property type="term" value="F:hydrolase activity"/>
    <property type="evidence" value="ECO:0007669"/>
    <property type="project" value="UniProtKB-UniRule"/>
</dbReference>
<dbReference type="PANTHER" id="PTHR21529">
    <property type="entry name" value="MAMMARY TURMOR VIRUS RECEPTOR HOMOLOG 1, 2 MTVR1, 2"/>
    <property type="match status" value="1"/>
</dbReference>
<evidence type="ECO:0000256" key="3">
    <source>
        <dbReference type="ARBA" id="ARBA00022806"/>
    </source>
</evidence>
<proteinExistence type="predicted"/>
<dbReference type="InterPro" id="IPR039904">
    <property type="entry name" value="TRANK1"/>
</dbReference>
<protein>
    <recommendedName>
        <fullName evidence="6">UvrD-like helicase ATP-binding domain-containing protein</fullName>
    </recommendedName>
</protein>
<dbReference type="SUPFAM" id="SSF52540">
    <property type="entry name" value="P-loop containing nucleoside triphosphate hydrolases"/>
    <property type="match status" value="1"/>
</dbReference>
<dbReference type="PROSITE" id="PS50096">
    <property type="entry name" value="IQ"/>
    <property type="match status" value="1"/>
</dbReference>
<keyword evidence="8" id="KW-1185">Reference proteome</keyword>
<gene>
    <name evidence="7" type="ORF">F5891DRAFT_186342</name>
</gene>
<dbReference type="Proteomes" id="UP001195769">
    <property type="component" value="Unassembled WGS sequence"/>
</dbReference>
<organism evidence="7 8">
    <name type="scientific">Suillus fuscotomentosus</name>
    <dbReference type="NCBI Taxonomy" id="1912939"/>
    <lineage>
        <taxon>Eukaryota</taxon>
        <taxon>Fungi</taxon>
        <taxon>Dikarya</taxon>
        <taxon>Basidiomycota</taxon>
        <taxon>Agaricomycotina</taxon>
        <taxon>Agaricomycetes</taxon>
        <taxon>Agaricomycetidae</taxon>
        <taxon>Boletales</taxon>
        <taxon>Suillineae</taxon>
        <taxon>Suillaceae</taxon>
        <taxon>Suillus</taxon>
    </lineage>
</organism>
<feature type="domain" description="UvrD-like helicase ATP-binding" evidence="6">
    <location>
        <begin position="451"/>
        <end position="811"/>
    </location>
</feature>
<evidence type="ECO:0000259" key="6">
    <source>
        <dbReference type="PROSITE" id="PS51198"/>
    </source>
</evidence>
<name>A0AAD4DPG7_9AGAM</name>
<keyword evidence="2 5" id="KW-0378">Hydrolase</keyword>
<evidence type="ECO:0000256" key="4">
    <source>
        <dbReference type="ARBA" id="ARBA00022840"/>
    </source>
</evidence>
<evidence type="ECO:0000256" key="1">
    <source>
        <dbReference type="ARBA" id="ARBA00022741"/>
    </source>
</evidence>
<dbReference type="InterPro" id="IPR011990">
    <property type="entry name" value="TPR-like_helical_dom_sf"/>
</dbReference>
<feature type="binding site" evidence="5">
    <location>
        <begin position="472"/>
        <end position="479"/>
    </location>
    <ligand>
        <name>ATP</name>
        <dbReference type="ChEBI" id="CHEBI:30616"/>
    </ligand>
</feature>
<evidence type="ECO:0000256" key="5">
    <source>
        <dbReference type="PROSITE-ProRule" id="PRU00560"/>
    </source>
</evidence>
<dbReference type="EMBL" id="JABBWK010000186">
    <property type="protein sequence ID" value="KAG1888003.1"/>
    <property type="molecule type" value="Genomic_DNA"/>
</dbReference>
<evidence type="ECO:0000256" key="2">
    <source>
        <dbReference type="ARBA" id="ARBA00022801"/>
    </source>
</evidence>
<keyword evidence="4 5" id="KW-0067">ATP-binding</keyword>
<dbReference type="PANTHER" id="PTHR21529:SF4">
    <property type="entry name" value="TPR AND ANKYRIN REPEAT-CONTAINING PROTEIN 1"/>
    <property type="match status" value="1"/>
</dbReference>
<keyword evidence="3 5" id="KW-0347">Helicase</keyword>
<dbReference type="Gene3D" id="3.40.50.300">
    <property type="entry name" value="P-loop containing nucleotide triphosphate hydrolases"/>
    <property type="match status" value="2"/>
</dbReference>
<dbReference type="SUPFAM" id="SSF48452">
    <property type="entry name" value="TPR-like"/>
    <property type="match status" value="1"/>
</dbReference>
<dbReference type="RefSeq" id="XP_041217079.1">
    <property type="nucleotide sequence ID" value="XM_041370831.1"/>
</dbReference>
<sequence>MLDLLSKDRIVNEAGLRAALYHLDAISSSGATALQATVEHMLSSPHIFAYIISVWDRREAIISQIMTNFPTKSQEYPASIARRMLDTLSMYFLAFPAESLTVDVSKDIDRHSGFIEGALPVLYALNTMGIAGAESDNGFVKKKVPRKMYKRNRLKGHTAIDTSLFVRLGVVVPLTSEAAASLSTQILAELKNALSFYLSLLRRTELAGDIKALLLQNVGKSAKDVAPEVSSTEDVESPTNRPSACEMVQSMKAALYFDNADGFGEWRILVSTEAYKKLREFRRADQKTFKIVFKKIKELSNGHFSDDNHKRINGPDAGIPIYDAKVTKDLRLVYQIDCIPDQDGKSERQVIQVYGIYMHAQFGRIWDALGSHLARKGREYRRRCTLPVLSKDSAIMPASFPPAEHEPECSGSPLDLSDKDMLHPLLVLEKYVTFSQALLHGLIANRDVEHVFKLTPQEQNIVECTTSSYVLGRSGTGKTTTMLFKILGIQRAWEMSAVAMPKPRQIFVTKSRVLATRAEVYFAKLVESLALAGYTLEELAKMKARSVQEGLVDLDDLPESHMSIPMKYSELEDKHFPLFVTFDRLAKMIATDILDKKDSAGLVFNVDDAEAQDRFVTYDVFAHQYWPHFPQNLTKNLNPWLVFSEFMGIVKGSEDALNCQGVLDRPNYIRLPHRSYPNFANQRELLYDIFEYYTKIKRQRCHHDVADRAYAILKVLRTQRFPGQHIDYMYVDDVQDILLIDALFLRQLCGNPDGLFWAGDTAQTISAGSSFRFNYLKAFLYRMERNTSINSTGAYLHQPMMFQLTINYRSHGGIVNCANSVIELITKFWPNTIDGFRQEKEVVGGLKPVFFTGWDEDALRYEQFFFGASGSHVEFGAQQCILVRDDAARQKLRDQVGQIGLIMTLYESKGLEFNDVLLYNFFEDSAVDLSRWRIVLNGVDGQRYAPNFERDEARYAGVCSELTLLYVEITRARKNIWIVDKSDRSEPMRIFWTSRNQIYNCVPGTDVPPLAVSSTPEEWASFGRSLFSHKRYSQAIHCFERANLRREVKVCEAYQIREVARSSVGVALLSDQKRAFNVAADAFTDCGATATGNQKLQYYRNSADCYIRAGEDLKAAEAYFNTREFEQAAKIYRKAGQFDKTLHVLNYHGTDIPEETKAELWTVCRLFYCSRNNAQTPLPLFSTFDEQLEFLEDYDLDYARASLLESHSRYYEAAELHLSENRPLQAVRAFIKDESNDSTIRAADTILEYFWRKCSFRITAKSIVDEPMRHFIAIADELETNKLTLATRDLISMFQNILRGNHEPLRNLALNFYIQDNKPAALLCLDHIFSRTTDIRAFTVNEMQRFLQQFHAYTRLLYLILTFPDLMEHRAIQRLFSIVRLSGDEFLIPDGTFLHNNVMEMCQGITWVSEHPSGYTASRRVVTQLLQQSIRTILKDKISQIDAMCCKSPVFSQCLEFLISGVCRRYICPQEHVAVSKLDRQYYNKRVAIHIWQILILQFMYSAHPYIERRKSMRRWLKHLYEAINPPFFIQGSPADLDMNLMPLRLDGMKVVKLWIRESFYSLDPSHTQAEFLTELMGITSLSFAFDRDDAPVYISRANCTISGPLELFRKGDNRYMVHDLLNSYQGATRSSISSGILYILHVLDNRVCVNLSMLCDCIEDVCSAFVIKYRMDPDLNEFPLHNVVLPCKWLLFPHNFTTEKKTNLSLMAKLLDEIARLVEALRVEAGMDFLWLNYAKFTPILRNVFISRICRVLCLIAHNIRNRFLRNKVDNIILSLHDNNPPSNWRLANYRKLVDVVVRYMTPLPGQAPPSDVYLRALLALDDNKGVSNLVHLVYKTMNQCTRVYIVRRLVYEKIIEIPYLLSSYAVTAQSTLKVVAPAFVPRLEHSKDPPEVIQHDEKEKVELQPQEFEEEEEMEEDVTANADTEARDAVMLLAHDLSELLRTNGPLVEEEEAACRIQKAYRRYIRRRSSHAVNAEIDAMFMTCLKETQSSEWRSGYYTFLFLGPLPHLLVCLERGITLTCAAVAKTKSLWNKEPYEKLEELGKQRSELAALLRQGLRLRRQLEPSSPAHRDRDIDALKSRVSEVDEFMQKVPGNMKDMQSDFQIAFKGIVAKNIHVRRRN</sequence>
<dbReference type="PROSITE" id="PS51198">
    <property type="entry name" value="UVRD_HELICASE_ATP_BIND"/>
    <property type="match status" value="1"/>
</dbReference>
<comment type="caution">
    <text evidence="7">The sequence shown here is derived from an EMBL/GenBank/DDBJ whole genome shotgun (WGS) entry which is preliminary data.</text>
</comment>